<protein>
    <submittedName>
        <fullName evidence="1">Uncharacterized protein</fullName>
    </submittedName>
</protein>
<accession>A0A0B6Z4S9</accession>
<gene>
    <name evidence="1" type="primary">ORF48578</name>
</gene>
<dbReference type="EMBL" id="HACG01016653">
    <property type="protein sequence ID" value="CEK63518.1"/>
    <property type="molecule type" value="Transcribed_RNA"/>
</dbReference>
<name>A0A0B6Z4S9_9EUPU</name>
<organism evidence="1">
    <name type="scientific">Arion vulgaris</name>
    <dbReference type="NCBI Taxonomy" id="1028688"/>
    <lineage>
        <taxon>Eukaryota</taxon>
        <taxon>Metazoa</taxon>
        <taxon>Spiralia</taxon>
        <taxon>Lophotrochozoa</taxon>
        <taxon>Mollusca</taxon>
        <taxon>Gastropoda</taxon>
        <taxon>Heterobranchia</taxon>
        <taxon>Euthyneura</taxon>
        <taxon>Panpulmonata</taxon>
        <taxon>Eupulmonata</taxon>
        <taxon>Stylommatophora</taxon>
        <taxon>Helicina</taxon>
        <taxon>Arionoidea</taxon>
        <taxon>Arionidae</taxon>
        <taxon>Arion</taxon>
    </lineage>
</organism>
<dbReference type="AlphaFoldDB" id="A0A0B6Z4S9"/>
<reference evidence="1" key="1">
    <citation type="submission" date="2014-12" db="EMBL/GenBank/DDBJ databases">
        <title>Insight into the proteome of Arion vulgaris.</title>
        <authorList>
            <person name="Aradska J."/>
            <person name="Bulat T."/>
            <person name="Smidak R."/>
            <person name="Sarate P."/>
            <person name="Gangsoo J."/>
            <person name="Sialana F."/>
            <person name="Bilban M."/>
            <person name="Lubec G."/>
        </authorList>
    </citation>
    <scope>NUCLEOTIDE SEQUENCE</scope>
    <source>
        <tissue evidence="1">Skin</tissue>
    </source>
</reference>
<evidence type="ECO:0000313" key="1">
    <source>
        <dbReference type="EMBL" id="CEK63518.1"/>
    </source>
</evidence>
<proteinExistence type="predicted"/>
<feature type="non-terminal residue" evidence="1">
    <location>
        <position position="103"/>
    </location>
</feature>
<sequence>MQQTLHHPPGCDELRYCARENRVMHNVVSNVVINMESVLCDLQDIMGEITTIVEQIDNVTGKVDKQCRLPTKSQLSSKINLNKSPYWNKPHWNVDATSRVSNA</sequence>